<dbReference type="GO" id="GO:0005634">
    <property type="term" value="C:nucleus"/>
    <property type="evidence" value="ECO:0007669"/>
    <property type="project" value="TreeGrafter"/>
</dbReference>
<comment type="caution">
    <text evidence="3">The sequence shown here is derived from an EMBL/GenBank/DDBJ whole genome shotgun (WGS) entry which is preliminary data.</text>
</comment>
<dbReference type="Proteomes" id="UP001345219">
    <property type="component" value="Chromosome 11"/>
</dbReference>
<gene>
    <name evidence="3" type="ORF">SAY87_012913</name>
</gene>
<dbReference type="InterPro" id="IPR044299">
    <property type="entry name" value="GIS3/ZFP5/ZFP6"/>
</dbReference>
<dbReference type="GO" id="GO:0003700">
    <property type="term" value="F:DNA-binding transcription factor activity"/>
    <property type="evidence" value="ECO:0007669"/>
    <property type="project" value="TreeGrafter"/>
</dbReference>
<proteinExistence type="predicted"/>
<dbReference type="GO" id="GO:0000976">
    <property type="term" value="F:transcription cis-regulatory region binding"/>
    <property type="evidence" value="ECO:0007669"/>
    <property type="project" value="TreeGrafter"/>
</dbReference>
<keyword evidence="1" id="KW-0479">Metal-binding</keyword>
<sequence length="218" mass="23271">MAEDLLEFQSQQRKLKRRKTPTSLKLFGFNFSCGKEDDESPTAPLIDASLPTVTSMPLSHVRKFGCQYCCREFANSQALGGHQNAHKKERQHLKRFPAAFTSYTRDGPIVPAFKPPLPLLLAAMGATSSQWGSFQAPRSDLSSSPVQVLSGACPIVTSGRLKETNAATDSRPAHIPLAQPCAIDGPLSGRAAAGDSGLGNLDEAAGLDLRLSLTPATP</sequence>
<protein>
    <recommendedName>
        <fullName evidence="2">C2H2-type domain-containing protein</fullName>
    </recommendedName>
</protein>
<evidence type="ECO:0000259" key="2">
    <source>
        <dbReference type="PROSITE" id="PS50157"/>
    </source>
</evidence>
<evidence type="ECO:0000313" key="4">
    <source>
        <dbReference type="Proteomes" id="UP001345219"/>
    </source>
</evidence>
<keyword evidence="1" id="KW-0862">Zinc</keyword>
<dbReference type="GO" id="GO:0009740">
    <property type="term" value="P:gibberellic acid mediated signaling pathway"/>
    <property type="evidence" value="ECO:0007669"/>
    <property type="project" value="TreeGrafter"/>
</dbReference>
<keyword evidence="4" id="KW-1185">Reference proteome</keyword>
<dbReference type="PANTHER" id="PTHR46353:SF23">
    <property type="entry name" value="C2H2 ZINC FINGER-CONTAINING PROTEIN-RELATED"/>
    <property type="match status" value="1"/>
</dbReference>
<dbReference type="GO" id="GO:0009736">
    <property type="term" value="P:cytokinin-activated signaling pathway"/>
    <property type="evidence" value="ECO:0007669"/>
    <property type="project" value="TreeGrafter"/>
</dbReference>
<feature type="domain" description="C2H2-type" evidence="2">
    <location>
        <begin position="64"/>
        <end position="91"/>
    </location>
</feature>
<dbReference type="InterPro" id="IPR013087">
    <property type="entry name" value="Znf_C2H2_type"/>
</dbReference>
<evidence type="ECO:0000256" key="1">
    <source>
        <dbReference type="PROSITE-ProRule" id="PRU00042"/>
    </source>
</evidence>
<dbReference type="GO" id="GO:0008270">
    <property type="term" value="F:zinc ion binding"/>
    <property type="evidence" value="ECO:0007669"/>
    <property type="project" value="UniProtKB-KW"/>
</dbReference>
<dbReference type="PANTHER" id="PTHR46353">
    <property type="entry name" value="ZINC FINGER PROTEIN 5"/>
    <property type="match status" value="1"/>
</dbReference>
<name>A0AAN7QFF9_9MYRT</name>
<dbReference type="GO" id="GO:0010090">
    <property type="term" value="P:trichome morphogenesis"/>
    <property type="evidence" value="ECO:0007669"/>
    <property type="project" value="InterPro"/>
</dbReference>
<organism evidence="3 4">
    <name type="scientific">Trapa incisa</name>
    <dbReference type="NCBI Taxonomy" id="236973"/>
    <lineage>
        <taxon>Eukaryota</taxon>
        <taxon>Viridiplantae</taxon>
        <taxon>Streptophyta</taxon>
        <taxon>Embryophyta</taxon>
        <taxon>Tracheophyta</taxon>
        <taxon>Spermatophyta</taxon>
        <taxon>Magnoliopsida</taxon>
        <taxon>eudicotyledons</taxon>
        <taxon>Gunneridae</taxon>
        <taxon>Pentapetalae</taxon>
        <taxon>rosids</taxon>
        <taxon>malvids</taxon>
        <taxon>Myrtales</taxon>
        <taxon>Lythraceae</taxon>
        <taxon>Trapa</taxon>
    </lineage>
</organism>
<dbReference type="AlphaFoldDB" id="A0AAN7QFF9"/>
<dbReference type="EMBL" id="JAXIOK010000008">
    <property type="protein sequence ID" value="KAK4763475.1"/>
    <property type="molecule type" value="Genomic_DNA"/>
</dbReference>
<reference evidence="3 4" key="1">
    <citation type="journal article" date="2023" name="Hortic Res">
        <title>Pangenome of water caltrop reveals structural variations and asymmetric subgenome divergence after allopolyploidization.</title>
        <authorList>
            <person name="Zhang X."/>
            <person name="Chen Y."/>
            <person name="Wang L."/>
            <person name="Yuan Y."/>
            <person name="Fang M."/>
            <person name="Shi L."/>
            <person name="Lu R."/>
            <person name="Comes H.P."/>
            <person name="Ma Y."/>
            <person name="Chen Y."/>
            <person name="Huang G."/>
            <person name="Zhou Y."/>
            <person name="Zheng Z."/>
            <person name="Qiu Y."/>
        </authorList>
    </citation>
    <scope>NUCLEOTIDE SEQUENCE [LARGE SCALE GENOMIC DNA]</scope>
    <source>
        <tissue evidence="3">Roots</tissue>
    </source>
</reference>
<dbReference type="PROSITE" id="PS50157">
    <property type="entry name" value="ZINC_FINGER_C2H2_2"/>
    <property type="match status" value="1"/>
</dbReference>
<keyword evidence="1" id="KW-0863">Zinc-finger</keyword>
<evidence type="ECO:0000313" key="3">
    <source>
        <dbReference type="EMBL" id="KAK4763475.1"/>
    </source>
</evidence>
<dbReference type="PROSITE" id="PS00028">
    <property type="entry name" value="ZINC_FINGER_C2H2_1"/>
    <property type="match status" value="1"/>
</dbReference>
<accession>A0AAN7QFF9</accession>